<accession>A0A8S5V203</accession>
<proteinExistence type="predicted"/>
<reference evidence="1" key="1">
    <citation type="journal article" date="2021" name="Proc. Natl. Acad. Sci. U.S.A.">
        <title>A Catalog of Tens of Thousands of Viruses from Human Metagenomes Reveals Hidden Associations with Chronic Diseases.</title>
        <authorList>
            <person name="Tisza M.J."/>
            <person name="Buck C.B."/>
        </authorList>
    </citation>
    <scope>NUCLEOTIDE SEQUENCE</scope>
    <source>
        <strain evidence="1">CtJ2i1</strain>
    </source>
</reference>
<name>A0A8S5V203_9CAUD</name>
<dbReference type="EMBL" id="BK016182">
    <property type="protein sequence ID" value="DAG00745.1"/>
    <property type="molecule type" value="Genomic_DNA"/>
</dbReference>
<protein>
    <submittedName>
        <fullName evidence="1">Uncharacterized protein</fullName>
    </submittedName>
</protein>
<sequence length="139" mass="16561">MKQFIEQASLNETSIKYLVYKLNEVIRVVNNKPDIHDLEYWTDTIKQFEQDGTINTYTDLLEALKKKPDFNQVRDTVRDELIKYVDQVNQRIYQPTLDQLLRVIGDGLQEYIKQNVDGYLNKATNDLRNRLSTEIIYWN</sequence>
<evidence type="ECO:0000313" key="1">
    <source>
        <dbReference type="EMBL" id="DAG00745.1"/>
    </source>
</evidence>
<organism evidence="1">
    <name type="scientific">Myoviridae sp. ctJ2i1</name>
    <dbReference type="NCBI Taxonomy" id="2825079"/>
    <lineage>
        <taxon>Viruses</taxon>
        <taxon>Duplodnaviria</taxon>
        <taxon>Heunggongvirae</taxon>
        <taxon>Uroviricota</taxon>
        <taxon>Caudoviricetes</taxon>
    </lineage>
</organism>